<dbReference type="SUPFAM" id="SSF101967">
    <property type="entry name" value="Adhesin YadA, collagen-binding domain"/>
    <property type="match status" value="1"/>
</dbReference>
<dbReference type="InterPro" id="IPR051328">
    <property type="entry name" value="T7SS_ABC-Transporter"/>
</dbReference>
<feature type="transmembrane region" description="Helical" evidence="5">
    <location>
        <begin position="847"/>
        <end position="874"/>
    </location>
</feature>
<evidence type="ECO:0000256" key="1">
    <source>
        <dbReference type="ARBA" id="ARBA00004141"/>
    </source>
</evidence>
<dbReference type="EMBL" id="FNGP01000001">
    <property type="protein sequence ID" value="SDL09573.1"/>
    <property type="molecule type" value="Genomic_DNA"/>
</dbReference>
<keyword evidence="2 5" id="KW-0812">Transmembrane</keyword>
<keyword evidence="4 5" id="KW-0472">Membrane</keyword>
<feature type="transmembrane region" description="Helical" evidence="5">
    <location>
        <begin position="779"/>
        <end position="799"/>
    </location>
</feature>
<proteinExistence type="predicted"/>
<dbReference type="RefSeq" id="WP_093248013.1">
    <property type="nucleotide sequence ID" value="NZ_FNGP01000001.1"/>
</dbReference>
<organism evidence="6 7">
    <name type="scientific">Tessaracoccus oleiagri</name>
    <dbReference type="NCBI Taxonomy" id="686624"/>
    <lineage>
        <taxon>Bacteria</taxon>
        <taxon>Bacillati</taxon>
        <taxon>Actinomycetota</taxon>
        <taxon>Actinomycetes</taxon>
        <taxon>Propionibacteriales</taxon>
        <taxon>Propionibacteriaceae</taxon>
        <taxon>Tessaracoccus</taxon>
    </lineage>
</organism>
<keyword evidence="7" id="KW-1185">Reference proteome</keyword>
<feature type="transmembrane region" description="Helical" evidence="5">
    <location>
        <begin position="744"/>
        <end position="767"/>
    </location>
</feature>
<evidence type="ECO:0000256" key="4">
    <source>
        <dbReference type="ARBA" id="ARBA00023136"/>
    </source>
</evidence>
<dbReference type="GO" id="GO:0016020">
    <property type="term" value="C:membrane"/>
    <property type="evidence" value="ECO:0007669"/>
    <property type="project" value="UniProtKB-SubCell"/>
</dbReference>
<feature type="transmembrane region" description="Helical" evidence="5">
    <location>
        <begin position="806"/>
        <end position="827"/>
    </location>
</feature>
<gene>
    <name evidence="6" type="ORF">SAMN04488242_0166</name>
</gene>
<dbReference type="AlphaFoldDB" id="A0A1G9HAS1"/>
<evidence type="ECO:0000313" key="6">
    <source>
        <dbReference type="EMBL" id="SDL09573.1"/>
    </source>
</evidence>
<dbReference type="Gene3D" id="1.10.287.950">
    <property type="entry name" value="Methyl-accepting chemotaxis protein"/>
    <property type="match status" value="1"/>
</dbReference>
<dbReference type="STRING" id="686624.SAMN04488242_0166"/>
<sequence length="889" mass="91302">MRPEGTRKFGRKVSWPVLAALFLVPLLIVGALLGLVDRADEDKVTAAIVNLDEGTEIEGQFVPMGRQLAAEMMDRDGENITWILADEPSADEGLLTGEYSAVVTIPANFSRAAMSFSANDADVAEKARIDVEISRNAPASDGVLAQDIARIATGSLNDMLTSQYLENIYLGFNQVGDQFGQLVDGVDQLRDGADQLADGTSQAADGSAELADGMGQLADGGDQLAAGGDQLADGSYELQDGAVQLADGAGQLDAGVQQMAGQMPALTAGVQQLVDGAEQLLPGVAAYTEGTAQVVGGVGQLYDGLDRVVVGMDSAQPDFSELDQLVDGSAQLAVGADQVADGLDQVVAQVEPLDGLVTDEMVAAAQQLGAQADQLGGFVRDTDAALRGYASGAVPPPAELTVLADQLKAGFECTVDDPALCDELRTVYEQGIDQALGTGFQQGAGAASEFLHSTEPETGMTYLELAQYAGDELSTAMGPVVEGLQGAQQLVPGLRQLRDGSRAVADGNQQLADGIEVLATELPRQLTSELGTLRDGIAQLRDGAGRIVDGAQPLVDNGPALADGSTQLLGGIRQLGSQLGALPAGVSQLADGTRQLSDGARQLSDGVGLFSDGVVSYVDGVWQYTSGVGQAAVGAGELSDGLAQLDDGTGQLADGIGTLSDELAAGADQLPYYSDSDRATLADTVSSPVDQADEPMAKGDVPLAAVILVAGVWLAALAAFVVARPVPTDVVSSRASSLALWTRTVGLPTGIVTAVGLVVGLIGGVLLDLTLGRTVGLMAILALLGVVFSVTQHALAGWLGHIGRGISLVLLAVTVALGFSSAVPGWLDWIAAVSPVHSGMLLTRSWLAGAEVVLAVFALVFVGILFAALSWMAIGTRRQLAPSKFRRAS</sequence>
<evidence type="ECO:0000313" key="7">
    <source>
        <dbReference type="Proteomes" id="UP000199475"/>
    </source>
</evidence>
<dbReference type="PANTHER" id="PTHR43077:SF10">
    <property type="entry name" value="TRANSPORT PERMEASE PROTEIN"/>
    <property type="match status" value="1"/>
</dbReference>
<dbReference type="PANTHER" id="PTHR43077">
    <property type="entry name" value="TRANSPORT PERMEASE YVFS-RELATED"/>
    <property type="match status" value="1"/>
</dbReference>
<dbReference type="NCBIfam" id="TIGR03057">
    <property type="entry name" value="xxxLxxG_by_4"/>
    <property type="match status" value="10"/>
</dbReference>
<evidence type="ECO:0000256" key="2">
    <source>
        <dbReference type="ARBA" id="ARBA00022692"/>
    </source>
</evidence>
<feature type="transmembrane region" description="Helical" evidence="5">
    <location>
        <begin position="701"/>
        <end position="723"/>
    </location>
</feature>
<protein>
    <submittedName>
        <fullName evidence="6">Putative membrane protein</fullName>
    </submittedName>
</protein>
<dbReference type="InterPro" id="IPR023908">
    <property type="entry name" value="xxxLxxG_rpt"/>
</dbReference>
<dbReference type="OrthoDB" id="9811483at2"/>
<accession>A0A1G9HAS1</accession>
<name>A0A1G9HAS1_9ACTN</name>
<dbReference type="Proteomes" id="UP000199475">
    <property type="component" value="Unassembled WGS sequence"/>
</dbReference>
<dbReference type="InterPro" id="IPR011049">
    <property type="entry name" value="Serralysin-like_metalloprot_C"/>
</dbReference>
<keyword evidence="3 5" id="KW-1133">Transmembrane helix</keyword>
<evidence type="ECO:0000256" key="3">
    <source>
        <dbReference type="ARBA" id="ARBA00022989"/>
    </source>
</evidence>
<comment type="subcellular location">
    <subcellularLocation>
        <location evidence="1">Membrane</location>
        <topology evidence="1">Multi-pass membrane protein</topology>
    </subcellularLocation>
</comment>
<evidence type="ECO:0000256" key="5">
    <source>
        <dbReference type="SAM" id="Phobius"/>
    </source>
</evidence>
<reference evidence="6 7" key="1">
    <citation type="submission" date="2016-10" db="EMBL/GenBank/DDBJ databases">
        <authorList>
            <person name="de Groot N.N."/>
        </authorList>
    </citation>
    <scope>NUCLEOTIDE SEQUENCE [LARGE SCALE GENOMIC DNA]</scope>
    <source>
        <strain evidence="6 7">CGMCC 1.9159</strain>
    </source>
</reference>